<dbReference type="SUPFAM" id="SSF55781">
    <property type="entry name" value="GAF domain-like"/>
    <property type="match status" value="1"/>
</dbReference>
<dbReference type="AlphaFoldDB" id="A0A445MQY5"/>
<dbReference type="InterPro" id="IPR029016">
    <property type="entry name" value="GAF-like_dom_sf"/>
</dbReference>
<evidence type="ECO:0000313" key="2">
    <source>
        <dbReference type="EMBL" id="SPD71875.1"/>
    </source>
</evidence>
<reference evidence="2" key="1">
    <citation type="submission" date="2018-01" db="EMBL/GenBank/DDBJ databases">
        <authorList>
            <person name="Regsiter A."/>
            <person name="William W."/>
        </authorList>
    </citation>
    <scope>NUCLEOTIDE SEQUENCE</scope>
    <source>
        <strain evidence="2">TRIP AH-1</strain>
    </source>
</reference>
<evidence type="ECO:0000259" key="1">
    <source>
        <dbReference type="SMART" id="SM00065"/>
    </source>
</evidence>
<dbReference type="Pfam" id="PF13185">
    <property type="entry name" value="GAF_2"/>
    <property type="match status" value="1"/>
</dbReference>
<protein>
    <submittedName>
        <fullName evidence="2">Putative GAF sensor protein</fullName>
    </submittedName>
</protein>
<proteinExistence type="predicted"/>
<sequence length="209" mass="23698">MNKKIINYETLIKITKAISHSRDPEEVMLMTVENIKNALDVKACALFLINRKTNELEVAASHGLSDRYLNKGPLSFLRSITQTIKDGPIAIYDVTDDPRIQYPDEAKKEGIASILSVPIVIHDKHIGILRVYTSEPWEFTMEDVIFVQALAQLAGIAIEMTKLYQGQKEAIDILKLMRDRKQVRTTRRTPYESVPISFTSVARPKRAVS</sequence>
<dbReference type="InterPro" id="IPR003018">
    <property type="entry name" value="GAF"/>
</dbReference>
<organism evidence="2">
    <name type="scientific">uncultured Desulfobacterium sp</name>
    <dbReference type="NCBI Taxonomy" id="201089"/>
    <lineage>
        <taxon>Bacteria</taxon>
        <taxon>Pseudomonadati</taxon>
        <taxon>Thermodesulfobacteriota</taxon>
        <taxon>Desulfobacteria</taxon>
        <taxon>Desulfobacterales</taxon>
        <taxon>Desulfobacteriaceae</taxon>
        <taxon>Desulfobacterium</taxon>
        <taxon>environmental samples</taxon>
    </lineage>
</organism>
<dbReference type="Gene3D" id="3.30.450.40">
    <property type="match status" value="1"/>
</dbReference>
<dbReference type="EMBL" id="OJIN01000012">
    <property type="protein sequence ID" value="SPD71875.1"/>
    <property type="molecule type" value="Genomic_DNA"/>
</dbReference>
<gene>
    <name evidence="2" type="ORF">PITCH_A1090002</name>
</gene>
<accession>A0A445MQY5</accession>
<feature type="domain" description="GAF" evidence="1">
    <location>
        <begin position="23"/>
        <end position="168"/>
    </location>
</feature>
<name>A0A445MQY5_9BACT</name>
<dbReference type="SMART" id="SM00065">
    <property type="entry name" value="GAF"/>
    <property type="match status" value="1"/>
</dbReference>